<dbReference type="Gene3D" id="3.40.50.300">
    <property type="entry name" value="P-loop containing nucleotide triphosphate hydrolases"/>
    <property type="match status" value="2"/>
</dbReference>
<dbReference type="EMBL" id="JAAITT010000017">
    <property type="protein sequence ID" value="NSJ49608.1"/>
    <property type="molecule type" value="Genomic_DNA"/>
</dbReference>
<dbReference type="InterPro" id="IPR027417">
    <property type="entry name" value="P-loop_NTPase"/>
</dbReference>
<keyword evidence="2 4" id="KW-0067">ATP-binding</keyword>
<evidence type="ECO:0000259" key="3">
    <source>
        <dbReference type="PROSITE" id="PS50893"/>
    </source>
</evidence>
<dbReference type="PROSITE" id="PS50893">
    <property type="entry name" value="ABC_TRANSPORTER_2"/>
    <property type="match status" value="2"/>
</dbReference>
<dbReference type="CDD" id="cd03215">
    <property type="entry name" value="ABC_Carb_Monos_II"/>
    <property type="match status" value="1"/>
</dbReference>
<dbReference type="InterPro" id="IPR003439">
    <property type="entry name" value="ABC_transporter-like_ATP-bd"/>
</dbReference>
<feature type="domain" description="ABC transporter" evidence="3">
    <location>
        <begin position="257"/>
        <end position="501"/>
    </location>
</feature>
<dbReference type="InterPro" id="IPR050107">
    <property type="entry name" value="ABC_carbohydrate_import_ATPase"/>
</dbReference>
<evidence type="ECO:0000313" key="4">
    <source>
        <dbReference type="EMBL" id="NSJ49608.1"/>
    </source>
</evidence>
<gene>
    <name evidence="4" type="ORF">G5B36_12995</name>
</gene>
<feature type="domain" description="ABC transporter" evidence="3">
    <location>
        <begin position="6"/>
        <end position="238"/>
    </location>
</feature>
<reference evidence="4 5" key="1">
    <citation type="journal article" date="2020" name="Cell Host Microbe">
        <title>Functional and Genomic Variation between Human-Derived Isolates of Lachnospiraceae Reveals Inter- and Intra-Species Diversity.</title>
        <authorList>
            <person name="Sorbara M.T."/>
            <person name="Littmann E.R."/>
            <person name="Fontana E."/>
            <person name="Moody T.U."/>
            <person name="Kohout C.E."/>
            <person name="Gjonbalaj M."/>
            <person name="Eaton V."/>
            <person name="Seok R."/>
            <person name="Leiner I.M."/>
            <person name="Pamer E.G."/>
        </authorList>
    </citation>
    <scope>NUCLEOTIDE SEQUENCE [LARGE SCALE GENOMIC DNA]</scope>
    <source>
        <strain evidence="4 5">MSK.1.17</strain>
    </source>
</reference>
<dbReference type="GO" id="GO:0005524">
    <property type="term" value="F:ATP binding"/>
    <property type="evidence" value="ECO:0007669"/>
    <property type="project" value="UniProtKB-KW"/>
</dbReference>
<comment type="caution">
    <text evidence="4">The sequence shown here is derived from an EMBL/GenBank/DDBJ whole genome shotgun (WGS) entry which is preliminary data.</text>
</comment>
<dbReference type="Pfam" id="PF00005">
    <property type="entry name" value="ABC_tran"/>
    <property type="match status" value="2"/>
</dbReference>
<keyword evidence="1" id="KW-0547">Nucleotide-binding</keyword>
<dbReference type="SUPFAM" id="SSF52540">
    <property type="entry name" value="P-loop containing nucleoside triphosphate hydrolases"/>
    <property type="match status" value="2"/>
</dbReference>
<dbReference type="InterPro" id="IPR017871">
    <property type="entry name" value="ABC_transporter-like_CS"/>
</dbReference>
<keyword evidence="5" id="KW-1185">Reference proteome</keyword>
<dbReference type="PANTHER" id="PTHR43790:SF4">
    <property type="entry name" value="GUANOSINE IMPORT ATP-BINDING PROTEIN NUPO"/>
    <property type="match status" value="1"/>
</dbReference>
<sequence length="506" mass="56069">MDTPFFELRNVSKYFARVVANKDISFSIQRGEVLALLGENGAGKSTVMKILYGLYKADEGQIFMDGKEQKIGSPKDAMALGISMIQQHFSLVNAHTVTENIILGNVRGVIDYDRCKKEVEELAGQYGFDIPVDAKIADLAVGVQQKVEILKALYLKTSLLIMDEPTAVLTPQESETLMQFVKEYTAKGNSVIFITHKMKEVMEVADRIIVMRNGRLTGNLTAKETNEVELARLMMGKEMVAAKRDEEQDDQGKKGCLELKNVTVKHKGAMPVLDHLTFQIMEGEIFGVAGVSGNGQEELCEVICGALPVTEGSVFLKGKDITGTSVRERIGLGIGYVPVDRYRDAMVGDMTLAENMMLKTSFDRTWTRHGFLNRKKLYDHTQKAIEDFEIKAPGPDAQIRGLSGGNQQKVILAREVGNAGEMLVMDQPTRGLDLGAINNIHTSILEERRKGKGILLVSTELSEIFELCDRIAVIYKGAFMGIYRHDELTTERIGLLMAGYKEGKEA</sequence>
<protein>
    <submittedName>
        <fullName evidence="4">ABC transporter ATP-binding protein</fullName>
    </submittedName>
</protein>
<evidence type="ECO:0000256" key="1">
    <source>
        <dbReference type="ARBA" id="ARBA00022741"/>
    </source>
</evidence>
<organism evidence="4 5">
    <name type="scientific">Enterocloster aldenensis</name>
    <dbReference type="NCBI Taxonomy" id="358742"/>
    <lineage>
        <taxon>Bacteria</taxon>
        <taxon>Bacillati</taxon>
        <taxon>Bacillota</taxon>
        <taxon>Clostridia</taxon>
        <taxon>Lachnospirales</taxon>
        <taxon>Lachnospiraceae</taxon>
        <taxon>Enterocloster</taxon>
    </lineage>
</organism>
<proteinExistence type="predicted"/>
<evidence type="ECO:0000313" key="5">
    <source>
        <dbReference type="Proteomes" id="UP000669239"/>
    </source>
</evidence>
<dbReference type="SMART" id="SM00382">
    <property type="entry name" value="AAA"/>
    <property type="match status" value="2"/>
</dbReference>
<dbReference type="PANTHER" id="PTHR43790">
    <property type="entry name" value="CARBOHYDRATE TRANSPORT ATP-BINDING PROTEIN MG119-RELATED"/>
    <property type="match status" value="1"/>
</dbReference>
<dbReference type="PROSITE" id="PS00211">
    <property type="entry name" value="ABC_TRANSPORTER_1"/>
    <property type="match status" value="1"/>
</dbReference>
<dbReference type="InterPro" id="IPR003593">
    <property type="entry name" value="AAA+_ATPase"/>
</dbReference>
<accession>A0ABX2HJY7</accession>
<dbReference type="Proteomes" id="UP000669239">
    <property type="component" value="Unassembled WGS sequence"/>
</dbReference>
<name>A0ABX2HJY7_9FIRM</name>
<dbReference type="CDD" id="cd03216">
    <property type="entry name" value="ABC_Carb_Monos_I"/>
    <property type="match status" value="1"/>
</dbReference>
<evidence type="ECO:0000256" key="2">
    <source>
        <dbReference type="ARBA" id="ARBA00022840"/>
    </source>
</evidence>